<evidence type="ECO:0000313" key="4">
    <source>
        <dbReference type="Proteomes" id="UP000609121"/>
    </source>
</evidence>
<organism evidence="3 4">
    <name type="scientific">Mangrovicoccus algicola</name>
    <dbReference type="NCBI Taxonomy" id="2771008"/>
    <lineage>
        <taxon>Bacteria</taxon>
        <taxon>Pseudomonadati</taxon>
        <taxon>Pseudomonadota</taxon>
        <taxon>Alphaproteobacteria</taxon>
        <taxon>Rhodobacterales</taxon>
        <taxon>Paracoccaceae</taxon>
        <taxon>Mangrovicoccus</taxon>
    </lineage>
</organism>
<keyword evidence="4" id="KW-1185">Reference proteome</keyword>
<feature type="region of interest" description="Disordered" evidence="1">
    <location>
        <begin position="204"/>
        <end position="238"/>
    </location>
</feature>
<dbReference type="RefSeq" id="WP_193180993.1">
    <property type="nucleotide sequence ID" value="NZ_JACVXA010000013.1"/>
</dbReference>
<feature type="compositionally biased region" description="Low complexity" evidence="1">
    <location>
        <begin position="204"/>
        <end position="222"/>
    </location>
</feature>
<dbReference type="Proteomes" id="UP000609121">
    <property type="component" value="Unassembled WGS sequence"/>
</dbReference>
<evidence type="ECO:0000313" key="3">
    <source>
        <dbReference type="EMBL" id="MBE3637887.1"/>
    </source>
</evidence>
<comment type="caution">
    <text evidence="3">The sequence shown here is derived from an EMBL/GenBank/DDBJ whole genome shotgun (WGS) entry which is preliminary data.</text>
</comment>
<reference evidence="3" key="1">
    <citation type="submission" date="2020-09" db="EMBL/GenBank/DDBJ databases">
        <title>A novel bacterium of genus Mangrovicoccus, isolated from South China Sea.</title>
        <authorList>
            <person name="Huang H."/>
            <person name="Mo K."/>
            <person name="Hu Y."/>
        </authorList>
    </citation>
    <scope>NUCLEOTIDE SEQUENCE</scope>
    <source>
        <strain evidence="3">HB182678</strain>
    </source>
</reference>
<dbReference type="AlphaFoldDB" id="A0A8J7CWK8"/>
<feature type="region of interest" description="Disordered" evidence="1">
    <location>
        <begin position="97"/>
        <end position="136"/>
    </location>
</feature>
<feature type="compositionally biased region" description="Low complexity" evidence="1">
    <location>
        <begin position="123"/>
        <end position="136"/>
    </location>
</feature>
<accession>A0A8J7CWK8</accession>
<dbReference type="EMBL" id="JACVXA010000013">
    <property type="protein sequence ID" value="MBE3637887.1"/>
    <property type="molecule type" value="Genomic_DNA"/>
</dbReference>
<evidence type="ECO:0000256" key="1">
    <source>
        <dbReference type="SAM" id="MobiDB-lite"/>
    </source>
</evidence>
<gene>
    <name evidence="3" type="ORF">ICN82_06695</name>
</gene>
<feature type="compositionally biased region" description="Gly residues" evidence="1">
    <location>
        <begin position="102"/>
        <end position="122"/>
    </location>
</feature>
<dbReference type="InterPro" id="IPR018649">
    <property type="entry name" value="SHOCT"/>
</dbReference>
<sequence length="276" mass="28576">MDQLSQHGSAVMADLSRRYGLSQDAVRAMMDAVSRGGGTMAQFSVPELGGMGQWSSGGMTMVGDMFNSNLQALVSNLCGEISAAWFNGSFYLPPPAPSSGGQWQGQGTGQGGVSMSFGGGGSWWPPELGSPSSSGSQNNLSYAIFPDRGRLAVNLGGQVTVYDTLDHQIGGVGQQQSGDASWTFTSQYGTVYLNQLPVVSGQGQAAQAPSWQSAPEAGQPAPQTAPEPAPAADPAAAQPVQGDVFAALEKLGQLRDMGVLTEAEFQAKKAELLARL</sequence>
<protein>
    <submittedName>
        <fullName evidence="3">SHOCT domain-containing protein</fullName>
    </submittedName>
</protein>
<dbReference type="Pfam" id="PF09851">
    <property type="entry name" value="SHOCT"/>
    <property type="match status" value="1"/>
</dbReference>
<evidence type="ECO:0000259" key="2">
    <source>
        <dbReference type="Pfam" id="PF09851"/>
    </source>
</evidence>
<name>A0A8J7CWK8_9RHOB</name>
<feature type="domain" description="SHOCT" evidence="2">
    <location>
        <begin position="246"/>
        <end position="273"/>
    </location>
</feature>
<proteinExistence type="predicted"/>